<feature type="transmembrane region" description="Helical" evidence="9">
    <location>
        <begin position="387"/>
        <end position="409"/>
    </location>
</feature>
<dbReference type="PANTHER" id="PTHR43289">
    <property type="entry name" value="MITOGEN-ACTIVATED PROTEIN KINASE KINASE KINASE 20-RELATED"/>
    <property type="match status" value="1"/>
</dbReference>
<feature type="region of interest" description="Disordered" evidence="8">
    <location>
        <begin position="289"/>
        <end position="374"/>
    </location>
</feature>
<keyword evidence="4 7" id="KW-0547">Nucleotide-binding</keyword>
<evidence type="ECO:0000256" key="6">
    <source>
        <dbReference type="ARBA" id="ARBA00022840"/>
    </source>
</evidence>
<evidence type="ECO:0000313" key="12">
    <source>
        <dbReference type="Proteomes" id="UP000612362"/>
    </source>
</evidence>
<name>A0A8J3I151_9CHLR</name>
<evidence type="ECO:0000256" key="1">
    <source>
        <dbReference type="ARBA" id="ARBA00012513"/>
    </source>
</evidence>
<evidence type="ECO:0000256" key="9">
    <source>
        <dbReference type="SAM" id="Phobius"/>
    </source>
</evidence>
<keyword evidence="9" id="KW-0472">Membrane</keyword>
<feature type="region of interest" description="Disordered" evidence="8">
    <location>
        <begin position="412"/>
        <end position="444"/>
    </location>
</feature>
<keyword evidence="6 7" id="KW-0067">ATP-binding</keyword>
<feature type="domain" description="Protein kinase" evidence="10">
    <location>
        <begin position="16"/>
        <end position="285"/>
    </location>
</feature>
<gene>
    <name evidence="11" type="ORF">KSX_23110</name>
</gene>
<dbReference type="PANTHER" id="PTHR43289:SF6">
    <property type="entry name" value="SERINE_THREONINE-PROTEIN KINASE NEKL-3"/>
    <property type="match status" value="1"/>
</dbReference>
<sequence length="444" mass="48319">MTENGSELIGTTLGNYTLEKLIGKGGMSAVYLVQQKRPARSVAIKVLRTEAKNQANYAAFLARFQREADIIAKLEHINIIPIYEYGEQDQQAYLVMPYISGGSLSSLLAKQGRLGVHQALNFMSQAASALDYAHSQHVIHRDLKPSNFLLYPDGRLVLADFGIARLTEEVEDGEHTTLTTAGTILGTPAYMSPEALRGEAVDGRADIYALGVVFYQMLSGEIPFKGESHFAIVDKHLHETFPPLYGVHPEIPLAADAVLAKATAKDKHERYPTTGEFVKALREAVENSEAATTIRSMPDSTLPTQLASASALKDTPQSEESKPPTPVEFAQPYTPQHPPYPYPTNQPPAHPGSWQGIPQQGAHNGWYQTNTDPNQKREGGWPLALKIIPSLMILAAIVIISLQVMGAFAQKPTASQNNDGSTQTNATTPTTQPTPTSTPLPHPR</sequence>
<dbReference type="InterPro" id="IPR008271">
    <property type="entry name" value="Ser/Thr_kinase_AS"/>
</dbReference>
<feature type="binding site" evidence="7">
    <location>
        <position position="45"/>
    </location>
    <ligand>
        <name>ATP</name>
        <dbReference type="ChEBI" id="CHEBI:30616"/>
    </ligand>
</feature>
<feature type="compositionally biased region" description="Polar residues" evidence="8">
    <location>
        <begin position="356"/>
        <end position="373"/>
    </location>
</feature>
<dbReference type="InterPro" id="IPR000719">
    <property type="entry name" value="Prot_kinase_dom"/>
</dbReference>
<evidence type="ECO:0000256" key="7">
    <source>
        <dbReference type="PROSITE-ProRule" id="PRU10141"/>
    </source>
</evidence>
<dbReference type="GO" id="GO:0005524">
    <property type="term" value="F:ATP binding"/>
    <property type="evidence" value="ECO:0007669"/>
    <property type="project" value="UniProtKB-UniRule"/>
</dbReference>
<evidence type="ECO:0000256" key="4">
    <source>
        <dbReference type="ARBA" id="ARBA00022741"/>
    </source>
</evidence>
<keyword evidence="12" id="KW-1185">Reference proteome</keyword>
<dbReference type="AlphaFoldDB" id="A0A8J3I151"/>
<organism evidence="11 12">
    <name type="scientific">Ktedonospora formicarum</name>
    <dbReference type="NCBI Taxonomy" id="2778364"/>
    <lineage>
        <taxon>Bacteria</taxon>
        <taxon>Bacillati</taxon>
        <taxon>Chloroflexota</taxon>
        <taxon>Ktedonobacteria</taxon>
        <taxon>Ktedonobacterales</taxon>
        <taxon>Ktedonobacteraceae</taxon>
        <taxon>Ktedonospora</taxon>
    </lineage>
</organism>
<evidence type="ECO:0000256" key="5">
    <source>
        <dbReference type="ARBA" id="ARBA00022777"/>
    </source>
</evidence>
<feature type="compositionally biased region" description="Polar residues" evidence="8">
    <location>
        <begin position="412"/>
        <end position="421"/>
    </location>
</feature>
<dbReference type="RefSeq" id="WP_220193564.1">
    <property type="nucleotide sequence ID" value="NZ_BNJF01000001.1"/>
</dbReference>
<feature type="compositionally biased region" description="Pro residues" evidence="8">
    <location>
        <begin position="335"/>
        <end position="350"/>
    </location>
</feature>
<feature type="compositionally biased region" description="Polar residues" evidence="8">
    <location>
        <begin position="289"/>
        <end position="308"/>
    </location>
</feature>
<dbReference type="PROSITE" id="PS00108">
    <property type="entry name" value="PROTEIN_KINASE_ST"/>
    <property type="match status" value="1"/>
</dbReference>
<keyword evidence="2" id="KW-0723">Serine/threonine-protein kinase</keyword>
<protein>
    <recommendedName>
        <fullName evidence="1">non-specific serine/threonine protein kinase</fullName>
        <ecNumber evidence="1">2.7.11.1</ecNumber>
    </recommendedName>
</protein>
<keyword evidence="5" id="KW-0418">Kinase</keyword>
<dbReference type="FunFam" id="1.10.510.10:FF:000021">
    <property type="entry name" value="Serine/threonine protein kinase"/>
    <property type="match status" value="1"/>
</dbReference>
<dbReference type="Pfam" id="PF00069">
    <property type="entry name" value="Pkinase"/>
    <property type="match status" value="1"/>
</dbReference>
<dbReference type="EC" id="2.7.11.1" evidence="1"/>
<keyword evidence="3" id="KW-0808">Transferase</keyword>
<feature type="compositionally biased region" description="Low complexity" evidence="8">
    <location>
        <begin position="422"/>
        <end position="435"/>
    </location>
</feature>
<dbReference type="PROSITE" id="PS00107">
    <property type="entry name" value="PROTEIN_KINASE_ATP"/>
    <property type="match status" value="1"/>
</dbReference>
<reference evidence="11" key="1">
    <citation type="submission" date="2020-10" db="EMBL/GenBank/DDBJ databases">
        <title>Taxonomic study of unclassified bacteria belonging to the class Ktedonobacteria.</title>
        <authorList>
            <person name="Yabe S."/>
            <person name="Wang C.M."/>
            <person name="Zheng Y."/>
            <person name="Sakai Y."/>
            <person name="Cavaletti L."/>
            <person name="Monciardini P."/>
            <person name="Donadio S."/>
        </authorList>
    </citation>
    <scope>NUCLEOTIDE SEQUENCE</scope>
    <source>
        <strain evidence="11">SOSP1-1</strain>
    </source>
</reference>
<dbReference type="EMBL" id="BNJF01000001">
    <property type="protein sequence ID" value="GHO44148.1"/>
    <property type="molecule type" value="Genomic_DNA"/>
</dbReference>
<dbReference type="InterPro" id="IPR017441">
    <property type="entry name" value="Protein_kinase_ATP_BS"/>
</dbReference>
<keyword evidence="9" id="KW-1133">Transmembrane helix</keyword>
<evidence type="ECO:0000256" key="3">
    <source>
        <dbReference type="ARBA" id="ARBA00022679"/>
    </source>
</evidence>
<dbReference type="Gene3D" id="1.10.510.10">
    <property type="entry name" value="Transferase(Phosphotransferase) domain 1"/>
    <property type="match status" value="1"/>
</dbReference>
<dbReference type="SMART" id="SM00220">
    <property type="entry name" value="S_TKc"/>
    <property type="match status" value="1"/>
</dbReference>
<dbReference type="Proteomes" id="UP000612362">
    <property type="component" value="Unassembled WGS sequence"/>
</dbReference>
<keyword evidence="9" id="KW-0812">Transmembrane</keyword>
<comment type="caution">
    <text evidence="11">The sequence shown here is derived from an EMBL/GenBank/DDBJ whole genome shotgun (WGS) entry which is preliminary data.</text>
</comment>
<proteinExistence type="predicted"/>
<evidence type="ECO:0000256" key="8">
    <source>
        <dbReference type="SAM" id="MobiDB-lite"/>
    </source>
</evidence>
<evidence type="ECO:0000259" key="10">
    <source>
        <dbReference type="PROSITE" id="PS50011"/>
    </source>
</evidence>
<dbReference type="InterPro" id="IPR011009">
    <property type="entry name" value="Kinase-like_dom_sf"/>
</dbReference>
<evidence type="ECO:0000256" key="2">
    <source>
        <dbReference type="ARBA" id="ARBA00022527"/>
    </source>
</evidence>
<dbReference type="GO" id="GO:0004674">
    <property type="term" value="F:protein serine/threonine kinase activity"/>
    <property type="evidence" value="ECO:0007669"/>
    <property type="project" value="UniProtKB-KW"/>
</dbReference>
<accession>A0A8J3I151</accession>
<dbReference type="Gene3D" id="3.30.200.20">
    <property type="entry name" value="Phosphorylase Kinase, domain 1"/>
    <property type="match status" value="1"/>
</dbReference>
<dbReference type="SUPFAM" id="SSF56112">
    <property type="entry name" value="Protein kinase-like (PK-like)"/>
    <property type="match status" value="1"/>
</dbReference>
<evidence type="ECO:0000313" key="11">
    <source>
        <dbReference type="EMBL" id="GHO44148.1"/>
    </source>
</evidence>
<dbReference type="CDD" id="cd14014">
    <property type="entry name" value="STKc_PknB_like"/>
    <property type="match status" value="1"/>
</dbReference>
<dbReference type="PROSITE" id="PS50011">
    <property type="entry name" value="PROTEIN_KINASE_DOM"/>
    <property type="match status" value="1"/>
</dbReference>